<dbReference type="Proteomes" id="UP000826195">
    <property type="component" value="Unassembled WGS sequence"/>
</dbReference>
<dbReference type="EMBL" id="JAHXZJ010002609">
    <property type="protein sequence ID" value="KAH0540326.1"/>
    <property type="molecule type" value="Genomic_DNA"/>
</dbReference>
<sequence length="176" mass="19052">MIHMMESSGHRVAPTNNLLKKVDYKPNESVNERSNGGGGGGGGTHIAATVKNTVRRLLRRTKSHRDTPSVYPASITANGTTTAVTKKATTPIIPAIPNVPPVTNSKGTAVIKNNVNPNDGSVQRKSQPPPPAHSSQYRESGNRTSTGGSKRYSRTRSKLKLCWRTILPCMENRLEQ</sequence>
<keyword evidence="3" id="KW-1185">Reference proteome</keyword>
<dbReference type="AlphaFoldDB" id="A0AAV7I1Q7"/>
<feature type="region of interest" description="Disordered" evidence="1">
    <location>
        <begin position="27"/>
        <end position="46"/>
    </location>
</feature>
<accession>A0AAV7I1Q7</accession>
<protein>
    <submittedName>
        <fullName evidence="2">Uncharacterized protein</fullName>
    </submittedName>
</protein>
<comment type="caution">
    <text evidence="2">The sequence shown here is derived from an EMBL/GenBank/DDBJ whole genome shotgun (WGS) entry which is preliminary data.</text>
</comment>
<feature type="compositionally biased region" description="Polar residues" evidence="1">
    <location>
        <begin position="133"/>
        <end position="148"/>
    </location>
</feature>
<evidence type="ECO:0000313" key="2">
    <source>
        <dbReference type="EMBL" id="KAH0540326.1"/>
    </source>
</evidence>
<proteinExistence type="predicted"/>
<evidence type="ECO:0000256" key="1">
    <source>
        <dbReference type="SAM" id="MobiDB-lite"/>
    </source>
</evidence>
<feature type="compositionally biased region" description="Polar residues" evidence="1">
    <location>
        <begin position="105"/>
        <end position="126"/>
    </location>
</feature>
<name>A0AAV7I1Q7_COTGL</name>
<feature type="compositionally biased region" description="Gly residues" evidence="1">
    <location>
        <begin position="35"/>
        <end position="44"/>
    </location>
</feature>
<evidence type="ECO:0000313" key="3">
    <source>
        <dbReference type="Proteomes" id="UP000826195"/>
    </source>
</evidence>
<gene>
    <name evidence="2" type="ORF">KQX54_016388</name>
</gene>
<feature type="region of interest" description="Disordered" evidence="1">
    <location>
        <begin position="99"/>
        <end position="155"/>
    </location>
</feature>
<organism evidence="2 3">
    <name type="scientific">Cotesia glomerata</name>
    <name type="common">Lepidopteran parasitic wasp</name>
    <name type="synonym">Apanteles glomeratus</name>
    <dbReference type="NCBI Taxonomy" id="32391"/>
    <lineage>
        <taxon>Eukaryota</taxon>
        <taxon>Metazoa</taxon>
        <taxon>Ecdysozoa</taxon>
        <taxon>Arthropoda</taxon>
        <taxon>Hexapoda</taxon>
        <taxon>Insecta</taxon>
        <taxon>Pterygota</taxon>
        <taxon>Neoptera</taxon>
        <taxon>Endopterygota</taxon>
        <taxon>Hymenoptera</taxon>
        <taxon>Apocrita</taxon>
        <taxon>Ichneumonoidea</taxon>
        <taxon>Braconidae</taxon>
        <taxon>Microgastrinae</taxon>
        <taxon>Cotesia</taxon>
    </lineage>
</organism>
<reference evidence="2 3" key="1">
    <citation type="journal article" date="2021" name="J. Hered.">
        <title>A chromosome-level genome assembly of the parasitoid wasp, Cotesia glomerata (Hymenoptera: Braconidae).</title>
        <authorList>
            <person name="Pinto B.J."/>
            <person name="Weis J.J."/>
            <person name="Gamble T."/>
            <person name="Ode P.J."/>
            <person name="Paul R."/>
            <person name="Zaspel J.M."/>
        </authorList>
    </citation>
    <scope>NUCLEOTIDE SEQUENCE [LARGE SCALE GENOMIC DNA]</scope>
    <source>
        <strain evidence="2">CgM1</strain>
    </source>
</reference>